<feature type="region of interest" description="Disordered" evidence="2">
    <location>
        <begin position="461"/>
        <end position="524"/>
    </location>
</feature>
<feature type="compositionally biased region" description="Polar residues" evidence="2">
    <location>
        <begin position="84"/>
        <end position="105"/>
    </location>
</feature>
<feature type="compositionally biased region" description="Pro residues" evidence="2">
    <location>
        <begin position="735"/>
        <end position="745"/>
    </location>
</feature>
<feature type="compositionally biased region" description="Basic and acidic residues" evidence="2">
    <location>
        <begin position="596"/>
        <end position="615"/>
    </location>
</feature>
<evidence type="ECO:0000313" key="3">
    <source>
        <dbReference type="EMBL" id="TKA23421.1"/>
    </source>
</evidence>
<feature type="compositionally biased region" description="Polar residues" evidence="2">
    <location>
        <begin position="203"/>
        <end position="217"/>
    </location>
</feature>
<evidence type="ECO:0000256" key="2">
    <source>
        <dbReference type="SAM" id="MobiDB-lite"/>
    </source>
</evidence>
<accession>A0A4U0TN50</accession>
<feature type="compositionally biased region" description="Low complexity" evidence="2">
    <location>
        <begin position="491"/>
        <end position="505"/>
    </location>
</feature>
<dbReference type="AlphaFoldDB" id="A0A4U0TN50"/>
<gene>
    <name evidence="3" type="ORF">B0A50_07297</name>
</gene>
<feature type="region of interest" description="Disordered" evidence="2">
    <location>
        <begin position="174"/>
        <end position="217"/>
    </location>
</feature>
<feature type="region of interest" description="Disordered" evidence="2">
    <location>
        <begin position="547"/>
        <end position="745"/>
    </location>
</feature>
<proteinExistence type="predicted"/>
<feature type="compositionally biased region" description="Basic and acidic residues" evidence="2">
    <location>
        <begin position="109"/>
        <end position="118"/>
    </location>
</feature>
<dbReference type="Proteomes" id="UP000308549">
    <property type="component" value="Unassembled WGS sequence"/>
</dbReference>
<feature type="compositionally biased region" description="Basic and acidic residues" evidence="2">
    <location>
        <begin position="461"/>
        <end position="490"/>
    </location>
</feature>
<sequence>MASRLSCYSCNKLKPLVREVAVAIAQLDENVQTYCNRGVTRTLDVCNDDPERAVQWILGRIEYARKDLQDASRRGPAGYGYGSGFQQQTPMTSITSRPASPSNNLKRGAGWDRDEMNGPKRQRSGASPDSSMGPPSATGFYGDHRASVDFAPRPAYSPTPTDLAATSAYPRYLSPGRGFRGPPSPSSLAYPQSVAPSLPPPTIQSTSSPALSYQPSTSIHTASTNSVTSAHIADLQHQVTLKTLSLQTLQSEYASLLQKLQRERVKSQTIEKKTSVADNEVNELTGRNEELVDQVGLLEARVEELEKKRETEHADVAREKEQWGRMLEMSGRLQTRTAADKQKLADEKEELLSRVLAYEDEKKIRLAEFNESKMVQMRGAQAPAPGPSEACDRRTLSSSNTDHGGNADSLKREVALLKDQMENLRSTIRGVRDHNLALRASWTDMLQQSNVMNERIEECLVKERPTSEDSGLHGPEETNERDQHYTEAEKATSASSADTASLTKLPDAAKLPAKHSARSDPASAVLQQNAANVGRAMSPKAAELGFTVEPTTSSPEESTRALGPLPTAGPTPDPVELGSAHGLLPQRQARPGWPTHDYETSKDLGRSDQLSEGRNAEWYMPDAQPRLSRKALEVHTHATSPSHLSSPHTRSPGRPSQDQHPKHYSGSPKERHLPGSPASGLKPNPNCAAADHAPERSTGYYTTQASRGVSSSPHRPPVDAPAFRHWDVTSARGAMPPPPRPASGI</sequence>
<feature type="compositionally biased region" description="Polar residues" evidence="2">
    <location>
        <begin position="637"/>
        <end position="658"/>
    </location>
</feature>
<feature type="compositionally biased region" description="Polar residues" evidence="2">
    <location>
        <begin position="699"/>
        <end position="713"/>
    </location>
</feature>
<evidence type="ECO:0000256" key="1">
    <source>
        <dbReference type="SAM" id="Coils"/>
    </source>
</evidence>
<keyword evidence="4" id="KW-1185">Reference proteome</keyword>
<dbReference type="OrthoDB" id="5427204at2759"/>
<keyword evidence="1" id="KW-0175">Coiled coil</keyword>
<protein>
    <submittedName>
        <fullName evidence="3">Uncharacterized protein</fullName>
    </submittedName>
</protein>
<evidence type="ECO:0000313" key="4">
    <source>
        <dbReference type="Proteomes" id="UP000308549"/>
    </source>
</evidence>
<reference evidence="3 4" key="1">
    <citation type="submission" date="2017-03" db="EMBL/GenBank/DDBJ databases">
        <title>Genomes of endolithic fungi from Antarctica.</title>
        <authorList>
            <person name="Coleine C."/>
            <person name="Masonjones S."/>
            <person name="Stajich J.E."/>
        </authorList>
    </citation>
    <scope>NUCLEOTIDE SEQUENCE [LARGE SCALE GENOMIC DNA]</scope>
    <source>
        <strain evidence="3 4">CCFEE 6315</strain>
    </source>
</reference>
<feature type="region of interest" description="Disordered" evidence="2">
    <location>
        <begin position="74"/>
        <end position="145"/>
    </location>
</feature>
<name>A0A4U0TN50_9PEZI</name>
<feature type="coiled-coil region" evidence="1">
    <location>
        <begin position="246"/>
        <end position="361"/>
    </location>
</feature>
<feature type="region of interest" description="Disordered" evidence="2">
    <location>
        <begin position="378"/>
        <end position="408"/>
    </location>
</feature>
<organism evidence="3 4">
    <name type="scientific">Salinomyces thailandicus</name>
    <dbReference type="NCBI Taxonomy" id="706561"/>
    <lineage>
        <taxon>Eukaryota</taxon>
        <taxon>Fungi</taxon>
        <taxon>Dikarya</taxon>
        <taxon>Ascomycota</taxon>
        <taxon>Pezizomycotina</taxon>
        <taxon>Dothideomycetes</taxon>
        <taxon>Dothideomycetidae</taxon>
        <taxon>Mycosphaerellales</taxon>
        <taxon>Teratosphaeriaceae</taxon>
        <taxon>Salinomyces</taxon>
    </lineage>
</organism>
<comment type="caution">
    <text evidence="3">The sequence shown here is derived from an EMBL/GenBank/DDBJ whole genome shotgun (WGS) entry which is preliminary data.</text>
</comment>
<dbReference type="EMBL" id="NAJL01000056">
    <property type="protein sequence ID" value="TKA23421.1"/>
    <property type="molecule type" value="Genomic_DNA"/>
</dbReference>